<dbReference type="AlphaFoldDB" id="A0AAV2Z8Z6"/>
<dbReference type="EMBL" id="DAKRPA010000041">
    <property type="protein sequence ID" value="DBA01844.1"/>
    <property type="molecule type" value="Genomic_DNA"/>
</dbReference>
<sequence>RKMMMEALNAFSLTMDKRHEELMNREIALDKTLAEIGLTLQQIRTGLQTMTAAMTGFQTELETQRVRFVQQSATSDTGAPIVIDNAQLYPD</sequence>
<protein>
    <submittedName>
        <fullName evidence="1">Uncharacterized protein</fullName>
    </submittedName>
</protein>
<reference evidence="1" key="2">
    <citation type="journal article" date="2023" name="Microbiol Resour">
        <title>Decontamination and Annotation of the Draft Genome Sequence of the Oomycete Lagenidium giganteum ARSEF 373.</title>
        <authorList>
            <person name="Morgan W.R."/>
            <person name="Tartar A."/>
        </authorList>
    </citation>
    <scope>NUCLEOTIDE SEQUENCE</scope>
    <source>
        <strain evidence="1">ARSEF 373</strain>
    </source>
</reference>
<name>A0AAV2Z8Z6_9STRA</name>
<organism evidence="1 2">
    <name type="scientific">Lagenidium giganteum</name>
    <dbReference type="NCBI Taxonomy" id="4803"/>
    <lineage>
        <taxon>Eukaryota</taxon>
        <taxon>Sar</taxon>
        <taxon>Stramenopiles</taxon>
        <taxon>Oomycota</taxon>
        <taxon>Peronosporomycetes</taxon>
        <taxon>Pythiales</taxon>
        <taxon>Pythiaceae</taxon>
    </lineage>
</organism>
<reference evidence="1" key="1">
    <citation type="submission" date="2022-11" db="EMBL/GenBank/DDBJ databases">
        <authorList>
            <person name="Morgan W.R."/>
            <person name="Tartar A."/>
        </authorList>
    </citation>
    <scope>NUCLEOTIDE SEQUENCE</scope>
    <source>
        <strain evidence="1">ARSEF 373</strain>
    </source>
</reference>
<feature type="non-terminal residue" evidence="1">
    <location>
        <position position="1"/>
    </location>
</feature>
<gene>
    <name evidence="1" type="ORF">N0F65_002960</name>
</gene>
<dbReference type="Proteomes" id="UP001146120">
    <property type="component" value="Unassembled WGS sequence"/>
</dbReference>
<comment type="caution">
    <text evidence="1">The sequence shown here is derived from an EMBL/GenBank/DDBJ whole genome shotgun (WGS) entry which is preliminary data.</text>
</comment>
<proteinExistence type="predicted"/>
<keyword evidence="2" id="KW-1185">Reference proteome</keyword>
<evidence type="ECO:0000313" key="1">
    <source>
        <dbReference type="EMBL" id="DBA01844.1"/>
    </source>
</evidence>
<accession>A0AAV2Z8Z6</accession>
<evidence type="ECO:0000313" key="2">
    <source>
        <dbReference type="Proteomes" id="UP001146120"/>
    </source>
</evidence>